<accession>A0A1E3PSV1</accession>
<keyword evidence="2" id="KW-1185">Reference proteome</keyword>
<evidence type="ECO:0000313" key="1">
    <source>
        <dbReference type="EMBL" id="ODQ68410.1"/>
    </source>
</evidence>
<reference evidence="1 2" key="1">
    <citation type="journal article" date="2016" name="Proc. Natl. Acad. Sci. U.S.A.">
        <title>Comparative genomics of biotechnologically important yeasts.</title>
        <authorList>
            <person name="Riley R."/>
            <person name="Haridas S."/>
            <person name="Wolfe K.H."/>
            <person name="Lopes M.R."/>
            <person name="Hittinger C.T."/>
            <person name="Goeker M."/>
            <person name="Salamov A.A."/>
            <person name="Wisecaver J.H."/>
            <person name="Long T.M."/>
            <person name="Calvey C.H."/>
            <person name="Aerts A.L."/>
            <person name="Barry K.W."/>
            <person name="Choi C."/>
            <person name="Clum A."/>
            <person name="Coughlan A.Y."/>
            <person name="Deshpande S."/>
            <person name="Douglass A.P."/>
            <person name="Hanson S.J."/>
            <person name="Klenk H.-P."/>
            <person name="LaButti K.M."/>
            <person name="Lapidus A."/>
            <person name="Lindquist E.A."/>
            <person name="Lipzen A.M."/>
            <person name="Meier-Kolthoff J.P."/>
            <person name="Ohm R.A."/>
            <person name="Otillar R.P."/>
            <person name="Pangilinan J.L."/>
            <person name="Peng Y."/>
            <person name="Rokas A."/>
            <person name="Rosa C.A."/>
            <person name="Scheuner C."/>
            <person name="Sibirny A.A."/>
            <person name="Slot J.C."/>
            <person name="Stielow J.B."/>
            <person name="Sun H."/>
            <person name="Kurtzman C.P."/>
            <person name="Blackwell M."/>
            <person name="Grigoriev I.V."/>
            <person name="Jeffries T.W."/>
        </authorList>
    </citation>
    <scope>NUCLEOTIDE SEQUENCE [LARGE SCALE GENOMIC DNA]</scope>
    <source>
        <strain evidence="1 2">DSM 6958</strain>
    </source>
</reference>
<sequence>MIMESTIELTNTSIKFILQLENIVCSTWQVKLRIPAAISLYTSQGYFPQALVRITQTMIS</sequence>
<dbReference type="Proteomes" id="UP000095009">
    <property type="component" value="Unassembled WGS sequence"/>
</dbReference>
<proteinExistence type="predicted"/>
<gene>
    <name evidence="1" type="ORF">NADFUDRAFT_81382</name>
</gene>
<dbReference type="AlphaFoldDB" id="A0A1E3PSV1"/>
<evidence type="ECO:0000313" key="2">
    <source>
        <dbReference type="Proteomes" id="UP000095009"/>
    </source>
</evidence>
<dbReference type="EMBL" id="KV454406">
    <property type="protein sequence ID" value="ODQ68410.1"/>
    <property type="molecule type" value="Genomic_DNA"/>
</dbReference>
<protein>
    <submittedName>
        <fullName evidence="1">Uncharacterized protein</fullName>
    </submittedName>
</protein>
<name>A0A1E3PSV1_9ASCO</name>
<organism evidence="1 2">
    <name type="scientific">Nadsonia fulvescens var. elongata DSM 6958</name>
    <dbReference type="NCBI Taxonomy" id="857566"/>
    <lineage>
        <taxon>Eukaryota</taxon>
        <taxon>Fungi</taxon>
        <taxon>Dikarya</taxon>
        <taxon>Ascomycota</taxon>
        <taxon>Saccharomycotina</taxon>
        <taxon>Dipodascomycetes</taxon>
        <taxon>Dipodascales</taxon>
        <taxon>Dipodascales incertae sedis</taxon>
        <taxon>Nadsonia</taxon>
    </lineage>
</organism>